<dbReference type="EMBL" id="CP069280">
    <property type="protein sequence ID" value="QRI52168.1"/>
    <property type="molecule type" value="Genomic_DNA"/>
</dbReference>
<reference evidence="1 2" key="1">
    <citation type="journal article" date="2014" name="J. Infect. Dis.">
        <title>Molecular characterization of a novel botulinum neurotoxin type H gene.</title>
        <authorList>
            <person name="Dover N."/>
            <person name="Barash J.R."/>
            <person name="Hill K.K."/>
            <person name="Xie G."/>
            <person name="Arnon S.S."/>
        </authorList>
    </citation>
    <scope>NUCLEOTIDE SEQUENCE [LARGE SCALE GENOMIC DNA]</scope>
    <source>
        <strain evidence="1 2">IBCA10-7060</strain>
    </source>
</reference>
<proteinExistence type="predicted"/>
<sequence length="54" mass="6800">MSNRERANKTYILLQQRKRNKERRKEQDYMLHAMENLDRTYKKNYKGLKRRGQI</sequence>
<organism evidence="1 2">
    <name type="scientific">Clostridium botulinum</name>
    <dbReference type="NCBI Taxonomy" id="1491"/>
    <lineage>
        <taxon>Bacteria</taxon>
        <taxon>Bacillati</taxon>
        <taxon>Bacillota</taxon>
        <taxon>Clostridia</taxon>
        <taxon>Eubacteriales</taxon>
        <taxon>Clostridiaceae</taxon>
        <taxon>Clostridium</taxon>
    </lineage>
</organism>
<evidence type="ECO:0000313" key="1">
    <source>
        <dbReference type="EMBL" id="QRI52168.1"/>
    </source>
</evidence>
<gene>
    <name evidence="1" type="ORF">JQS73_12025</name>
</gene>
<dbReference type="Proteomes" id="UP000663464">
    <property type="component" value="Chromosome"/>
</dbReference>
<dbReference type="RefSeq" id="WP_162832537.1">
    <property type="nucleotide sequence ID" value="NZ_CP014174.1"/>
</dbReference>
<name>A0ABD7CGD4_CLOBO</name>
<accession>A0ABD7CGD4</accession>
<protein>
    <submittedName>
        <fullName evidence="1">Uncharacterized protein</fullName>
    </submittedName>
</protein>
<dbReference type="AlphaFoldDB" id="A0ABD7CGD4"/>
<evidence type="ECO:0000313" key="2">
    <source>
        <dbReference type="Proteomes" id="UP000663464"/>
    </source>
</evidence>